<proteinExistence type="predicted"/>
<reference evidence="2" key="2">
    <citation type="submission" date="2017-04" db="EMBL/GenBank/DDBJ databases">
        <title>Complete Genome Sequences of Twelve Strains of a Stable Defined Moderately Diverse Mouse Microbiota 2 (sDMDMm2).</title>
        <authorList>
            <person name="Uchimura Y."/>
            <person name="Wyss M."/>
            <person name="Brugiroux S."/>
            <person name="Limenitakis J.P."/>
            <person name="Stecher B."/>
            <person name="McCoy K.D."/>
            <person name="Macpherson A.J."/>
        </authorList>
    </citation>
    <scope>NUCLEOTIDE SEQUENCE</scope>
    <source>
        <strain evidence="2">YL27</strain>
    </source>
</reference>
<feature type="compositionally biased region" description="Acidic residues" evidence="1">
    <location>
        <begin position="157"/>
        <end position="173"/>
    </location>
</feature>
<accession>A0A1B1SAD5</accession>
<evidence type="ECO:0000256" key="1">
    <source>
        <dbReference type="SAM" id="MobiDB-lite"/>
    </source>
</evidence>
<protein>
    <submittedName>
        <fullName evidence="3">DUF177 domain-containing protein</fullName>
    </submittedName>
</protein>
<dbReference type="STRING" id="1796646.A4V02_08370"/>
<dbReference type="GeneID" id="65536873"/>
<dbReference type="KEGG" id="pary:A4V02_08370"/>
<keyword evidence="4" id="KW-1185">Reference proteome</keyword>
<dbReference type="RefSeq" id="WP_068961046.1">
    <property type="nucleotide sequence ID" value="NZ_CAJTAP010000064.1"/>
</dbReference>
<name>A0A1B1SAD5_9BACT</name>
<reference evidence="4" key="1">
    <citation type="submission" date="2016-04" db="EMBL/GenBank/DDBJ databases">
        <title>Complete Genome Sequences of Twelve Strains of a Stable Defined Moderately Diverse Mouse Microbiota 2 (sDMDMm2).</title>
        <authorList>
            <person name="Uchimura Y."/>
            <person name="Wyss M."/>
            <person name="Brugiroux S."/>
            <person name="Limenitakis J.P."/>
            <person name="Stecher B."/>
            <person name="McCoy K.D."/>
            <person name="Macpherson A.J."/>
        </authorList>
    </citation>
    <scope>NUCLEOTIDE SEQUENCE [LARGE SCALE GENOMIC DNA]</scope>
    <source>
        <strain evidence="4">YL27</strain>
    </source>
</reference>
<gene>
    <name evidence="2" type="ORF">A4V02_08370</name>
    <name evidence="3" type="ORF">E5333_10420</name>
</gene>
<evidence type="ECO:0000313" key="5">
    <source>
        <dbReference type="Proteomes" id="UP000306630"/>
    </source>
</evidence>
<feature type="region of interest" description="Disordered" evidence="1">
    <location>
        <begin position="149"/>
        <end position="199"/>
    </location>
</feature>
<evidence type="ECO:0000313" key="2">
    <source>
        <dbReference type="EMBL" id="ANU63742.1"/>
    </source>
</evidence>
<evidence type="ECO:0000313" key="4">
    <source>
        <dbReference type="Proteomes" id="UP000186351"/>
    </source>
</evidence>
<dbReference type="AlphaFoldDB" id="A0A1B1SAD5"/>
<dbReference type="EMBL" id="CP015402">
    <property type="protein sequence ID" value="ANU63742.1"/>
    <property type="molecule type" value="Genomic_DNA"/>
</dbReference>
<dbReference type="OrthoDB" id="1524821at2"/>
<evidence type="ECO:0000313" key="3">
    <source>
        <dbReference type="EMBL" id="TGY72219.1"/>
    </source>
</evidence>
<dbReference type="EMBL" id="SRYD01000042">
    <property type="protein sequence ID" value="TGY72219.1"/>
    <property type="molecule type" value="Genomic_DNA"/>
</dbReference>
<accession>A0A1Z2XIB0</accession>
<dbReference type="Pfam" id="PF02620">
    <property type="entry name" value="YceD"/>
    <property type="match status" value="1"/>
</dbReference>
<sequence>MGKFSAYKLPLKTLPHGSHAFDYKLQKQFFVDMESADIRDADLDVHVDVNYKGDLYEITLTVKGEITLICDRCLDDLQWPVDTTFHIFVKYGPDYNDDSDELLEIPESDAELNIAYMIYDTVALTIPIKHVHPLGKCNRAMSSLLKKHRAPGHIESDGDDDEMMDEMIEEVETEQMQPDTADDDDVPTDPRWDELKKLK</sequence>
<reference evidence="3 5" key="3">
    <citation type="submission" date="2019-04" db="EMBL/GenBank/DDBJ databases">
        <title>Microbes associate with the intestines of laboratory mice.</title>
        <authorList>
            <person name="Navarre W."/>
            <person name="Wong E."/>
            <person name="Huang K."/>
            <person name="Tropini C."/>
            <person name="Ng K."/>
            <person name="Yu B."/>
        </authorList>
    </citation>
    <scope>NUCLEOTIDE SEQUENCE [LARGE SCALE GENOMIC DNA]</scope>
    <source>
        <strain evidence="3 5">NM06_A21</strain>
    </source>
</reference>
<dbReference type="Proteomes" id="UP000306630">
    <property type="component" value="Unassembled WGS sequence"/>
</dbReference>
<organism evidence="2 4">
    <name type="scientific">Muribaculum intestinale</name>
    <dbReference type="NCBI Taxonomy" id="1796646"/>
    <lineage>
        <taxon>Bacteria</taxon>
        <taxon>Pseudomonadati</taxon>
        <taxon>Bacteroidota</taxon>
        <taxon>Bacteroidia</taxon>
        <taxon>Bacteroidales</taxon>
        <taxon>Muribaculaceae</taxon>
        <taxon>Muribaculum</taxon>
    </lineage>
</organism>
<feature type="compositionally biased region" description="Basic and acidic residues" evidence="1">
    <location>
        <begin position="188"/>
        <end position="199"/>
    </location>
</feature>
<dbReference type="InterPro" id="IPR003772">
    <property type="entry name" value="YceD"/>
</dbReference>
<dbReference type="Proteomes" id="UP000186351">
    <property type="component" value="Chromosome"/>
</dbReference>